<accession>A0A1G6RTL2</accession>
<dbReference type="AlphaFoldDB" id="A0A1G6RTL2"/>
<name>A0A1G6RTL2_9PROT</name>
<reference evidence="2 3" key="1">
    <citation type="submission" date="2016-10" db="EMBL/GenBank/DDBJ databases">
        <authorList>
            <person name="de Groot N.N."/>
        </authorList>
    </citation>
    <scope>NUCLEOTIDE SEQUENCE [LARGE SCALE GENOMIC DNA]</scope>
    <source>
        <strain evidence="2 3">CPCC 100156</strain>
    </source>
</reference>
<protein>
    <submittedName>
        <fullName evidence="2">Uncharacterized protein</fullName>
    </submittedName>
</protein>
<evidence type="ECO:0000313" key="3">
    <source>
        <dbReference type="Proteomes" id="UP000198925"/>
    </source>
</evidence>
<feature type="compositionally biased region" description="Low complexity" evidence="1">
    <location>
        <begin position="98"/>
        <end position="126"/>
    </location>
</feature>
<dbReference type="EMBL" id="FMZX01000004">
    <property type="protein sequence ID" value="SDD07296.1"/>
    <property type="molecule type" value="Genomic_DNA"/>
</dbReference>
<feature type="compositionally biased region" description="Low complexity" evidence="1">
    <location>
        <begin position="135"/>
        <end position="155"/>
    </location>
</feature>
<sequence>MGIDQWQRASIWRRGAARADASFLEPGEASRPSRPPPPPLSKSELEESAARWAKARLKERVRGPVTLSEATALGLSAAALTALLDHLGPRGTVPAEQDLAGLPPDPGHGLDPDAPMAAPVPGLGPLSAPPGGGDAPVPSGGSAATGRRSAATGPTILPSGIARGSGEAEGPLPGREAGFTLAATRLLDGAPLGKAALLAEAAFGLNLAQAAGPQVIGGAEAAALAVARGMADSGAVKAKAAEVPVPPAKAFALAAEAPQVEAVRPAGPAEAASTASAVAAPRFAEAPMMPAAQMAPVFTAAPVRADAAMPGPVADGLAGGVKPVEAKAPATAWSKPMPVAETRPAEAKPASPPLDTAADHGARPGLGGHASDRGLVVHDKAAPLVTETLPGHEPSHASGGGLPDPVVVGGGHVVVGGLAGVPVLVPGMTVGHGQATVGGAGLEGVVAVPAPGPTTGAEDHAAAGGAGGDGVAPVDAPVLVDVVDVLTPGPAKGPEDHAASG</sequence>
<evidence type="ECO:0000256" key="1">
    <source>
        <dbReference type="SAM" id="MobiDB-lite"/>
    </source>
</evidence>
<keyword evidence="3" id="KW-1185">Reference proteome</keyword>
<gene>
    <name evidence="2" type="ORF">SAMN04487779_1004113</name>
</gene>
<feature type="region of interest" description="Disordered" evidence="1">
    <location>
        <begin position="14"/>
        <end position="48"/>
    </location>
</feature>
<feature type="region of interest" description="Disordered" evidence="1">
    <location>
        <begin position="332"/>
        <end position="372"/>
    </location>
</feature>
<dbReference type="Proteomes" id="UP000198925">
    <property type="component" value="Unassembled WGS sequence"/>
</dbReference>
<feature type="non-terminal residue" evidence="2">
    <location>
        <position position="501"/>
    </location>
</feature>
<evidence type="ECO:0000313" key="2">
    <source>
        <dbReference type="EMBL" id="SDD07296.1"/>
    </source>
</evidence>
<feature type="region of interest" description="Disordered" evidence="1">
    <location>
        <begin position="91"/>
        <end position="163"/>
    </location>
</feature>
<proteinExistence type="predicted"/>
<dbReference type="STRING" id="938405.SAMN02927895_05099"/>
<organism evidence="2 3">
    <name type="scientific">Belnapia rosea</name>
    <dbReference type="NCBI Taxonomy" id="938405"/>
    <lineage>
        <taxon>Bacteria</taxon>
        <taxon>Pseudomonadati</taxon>
        <taxon>Pseudomonadota</taxon>
        <taxon>Alphaproteobacteria</taxon>
        <taxon>Acetobacterales</taxon>
        <taxon>Roseomonadaceae</taxon>
        <taxon>Belnapia</taxon>
    </lineage>
</organism>